<evidence type="ECO:0000313" key="1">
    <source>
        <dbReference type="EMBL" id="GCD97891.1"/>
    </source>
</evidence>
<dbReference type="InterPro" id="IPR048167">
    <property type="entry name" value="AQJ64_40280-like"/>
</dbReference>
<dbReference type="NCBIfam" id="NF041588">
    <property type="entry name" value="AQJ64_40280_fam"/>
    <property type="match status" value="1"/>
</dbReference>
<dbReference type="RefSeq" id="WP_126639821.1">
    <property type="nucleotide sequence ID" value="NZ_BIFH01000025.1"/>
</dbReference>
<comment type="caution">
    <text evidence="1">The sequence shown here is derived from an EMBL/GenBank/DDBJ whole genome shotgun (WGS) entry which is preliminary data.</text>
</comment>
<dbReference type="AlphaFoldDB" id="A0A401YTG9"/>
<accession>A0A401YTG9</accession>
<keyword evidence="2" id="KW-1185">Reference proteome</keyword>
<proteinExistence type="predicted"/>
<organism evidence="1 2">
    <name type="scientific">Embleya hyalina</name>
    <dbReference type="NCBI Taxonomy" id="516124"/>
    <lineage>
        <taxon>Bacteria</taxon>
        <taxon>Bacillati</taxon>
        <taxon>Actinomycetota</taxon>
        <taxon>Actinomycetes</taxon>
        <taxon>Kitasatosporales</taxon>
        <taxon>Streptomycetaceae</taxon>
        <taxon>Embleya</taxon>
    </lineage>
</organism>
<dbReference type="EMBL" id="BIFH01000025">
    <property type="protein sequence ID" value="GCD97891.1"/>
    <property type="molecule type" value="Genomic_DNA"/>
</dbReference>
<reference evidence="1 2" key="1">
    <citation type="submission" date="2018-12" db="EMBL/GenBank/DDBJ databases">
        <title>Draft genome sequence of Embleya hyalina NBRC 13850T.</title>
        <authorList>
            <person name="Komaki H."/>
            <person name="Hosoyama A."/>
            <person name="Kimura A."/>
            <person name="Ichikawa N."/>
            <person name="Tamura T."/>
        </authorList>
    </citation>
    <scope>NUCLEOTIDE SEQUENCE [LARGE SCALE GENOMIC DNA]</scope>
    <source>
        <strain evidence="1 2">NBRC 13850</strain>
    </source>
</reference>
<name>A0A401YTG9_9ACTN</name>
<gene>
    <name evidence="1" type="ORF">EHYA_05588</name>
</gene>
<dbReference type="OrthoDB" id="4286537at2"/>
<evidence type="ECO:0000313" key="2">
    <source>
        <dbReference type="Proteomes" id="UP000286931"/>
    </source>
</evidence>
<sequence>MDTTVAWVDVREGLPSDGMPVAAATTGRYPIDDEAGVEDEAARDFWLVMPMVFAARHVDADGTEHHDCFVDSDRVVRLPYGRPCAEPVTHWASLPTLPGTTVHTLLGEHVRPALHEVLGRE</sequence>
<dbReference type="Proteomes" id="UP000286931">
    <property type="component" value="Unassembled WGS sequence"/>
</dbReference>
<protein>
    <recommendedName>
        <fullName evidence="3">Amine oxidase</fullName>
    </recommendedName>
</protein>
<evidence type="ECO:0008006" key="3">
    <source>
        <dbReference type="Google" id="ProtNLM"/>
    </source>
</evidence>